<evidence type="ECO:0000313" key="2">
    <source>
        <dbReference type="Proteomes" id="UP000805085"/>
    </source>
</evidence>
<sequence length="261" mass="30562">MYCFECGFKLIENSKFCSECGTKQPIKESEKIDENDLVTKNDLKYYNGELFTGESFGEWDFLEETDEDSGEKYEEGYFKTVNRKRKANYLNGKLHGLWEVMTENESGKFVITHKKEYSNGLILRDTEYNLDGTFKINAIYENGSTKLIESYLAGNLWLRTEYNGNKIHKEEYYHKIGQLSVKKTVILNNLGREVNVGNLKSYNENGTPLDDLSFDDNGNADGIWKRYNEKGELFLEQLYKNGKLINENYQEDKKRAWFRMT</sequence>
<evidence type="ECO:0000313" key="1">
    <source>
        <dbReference type="EMBL" id="NRD24939.1"/>
    </source>
</evidence>
<keyword evidence="2" id="KW-1185">Reference proteome</keyword>
<dbReference type="Proteomes" id="UP000805085">
    <property type="component" value="Unassembled WGS sequence"/>
</dbReference>
<evidence type="ECO:0008006" key="3">
    <source>
        <dbReference type="Google" id="ProtNLM"/>
    </source>
</evidence>
<accession>A0ABX2E982</accession>
<protein>
    <recommendedName>
        <fullName evidence="3">Zinc-ribbon domain-containing protein</fullName>
    </recommendedName>
</protein>
<gene>
    <name evidence="1" type="ORF">HNV10_16915</name>
</gene>
<proteinExistence type="predicted"/>
<dbReference type="EMBL" id="JABRWQ010000014">
    <property type="protein sequence ID" value="NRD24939.1"/>
    <property type="molecule type" value="Genomic_DNA"/>
</dbReference>
<name>A0ABX2E982_9FLAO</name>
<dbReference type="Gene3D" id="3.90.930.1">
    <property type="match status" value="1"/>
</dbReference>
<reference evidence="1 2" key="1">
    <citation type="journal article" date="2015" name="Int. J. Syst. Evol. Microbiol.">
        <title>Winogradskyella litoriviva sp. nov., isolated from coastal seawater.</title>
        <authorList>
            <person name="Nedashkovskaya O.I."/>
            <person name="Kukhlevskiy A.D."/>
            <person name="Zhukova N.V."/>
            <person name="Kim S.J."/>
            <person name="Rhee S.K."/>
            <person name="Mikhailov V.V."/>
        </authorList>
    </citation>
    <scope>NUCLEOTIDE SEQUENCE [LARGE SCALE GENOMIC DNA]</scope>
    <source>
        <strain evidence="1 2">KMM6491</strain>
    </source>
</reference>
<comment type="caution">
    <text evidence="1">The sequence shown here is derived from an EMBL/GenBank/DDBJ whole genome shotgun (WGS) entry which is preliminary data.</text>
</comment>
<dbReference type="RefSeq" id="WP_173302623.1">
    <property type="nucleotide sequence ID" value="NZ_JABRWQ010000014.1"/>
</dbReference>
<organism evidence="1 2">
    <name type="scientific">Winogradskyella litoriviva</name>
    <dbReference type="NCBI Taxonomy" id="1220182"/>
    <lineage>
        <taxon>Bacteria</taxon>
        <taxon>Pseudomonadati</taxon>
        <taxon>Bacteroidota</taxon>
        <taxon>Flavobacteriia</taxon>
        <taxon>Flavobacteriales</taxon>
        <taxon>Flavobacteriaceae</taxon>
        <taxon>Winogradskyella</taxon>
    </lineage>
</organism>